<evidence type="ECO:0000259" key="6">
    <source>
        <dbReference type="PROSITE" id="PS51684"/>
    </source>
</evidence>
<evidence type="ECO:0000256" key="3">
    <source>
        <dbReference type="ARBA" id="ARBA00022679"/>
    </source>
</evidence>
<dbReference type="GO" id="GO:0052906">
    <property type="term" value="F:tRNA (guanine(37)-N1)-methyltransferase activity"/>
    <property type="evidence" value="ECO:0007669"/>
    <property type="project" value="UniProtKB-EC"/>
</dbReference>
<keyword evidence="2 7" id="KW-0489">Methyltransferase</keyword>
<evidence type="ECO:0000256" key="2">
    <source>
        <dbReference type="ARBA" id="ARBA00022603"/>
    </source>
</evidence>
<keyword evidence="4" id="KW-0949">S-adenosyl-L-methionine</keyword>
<dbReference type="AlphaFoldDB" id="A0AA90U168"/>
<dbReference type="Gene3D" id="3.30.300.110">
    <property type="entry name" value="Met-10+ protein-like domains"/>
    <property type="match status" value="1"/>
</dbReference>
<reference evidence="7 8" key="1">
    <citation type="submission" date="2023-07" db="EMBL/GenBank/DDBJ databases">
        <title>Genomic Encyclopedia of Type Strains, Phase IV (KMG-IV): sequencing the most valuable type-strain genomes for metagenomic binning, comparative biology and taxonomic classification.</title>
        <authorList>
            <person name="Goeker M."/>
        </authorList>
    </citation>
    <scope>NUCLEOTIDE SEQUENCE [LARGE SCALE GENOMIC DNA]</scope>
    <source>
        <strain evidence="7 8">DSM 17273</strain>
    </source>
</reference>
<dbReference type="Pfam" id="PF02475">
    <property type="entry name" value="TRM5-TYW2_MTfase"/>
    <property type="match status" value="1"/>
</dbReference>
<dbReference type="PROSITE" id="PS51684">
    <property type="entry name" value="SAM_MT_TRM5_TYW2"/>
    <property type="match status" value="1"/>
</dbReference>
<dbReference type="InterPro" id="IPR056743">
    <property type="entry name" value="TRM5-TYW2-like_MTfase"/>
</dbReference>
<evidence type="ECO:0000313" key="8">
    <source>
        <dbReference type="Proteomes" id="UP001185015"/>
    </source>
</evidence>
<protein>
    <submittedName>
        <fullName evidence="7">tRNA (Guanine37-N1)-methyltransferase</fullName>
        <ecNumber evidence="7">2.1.1.228</ecNumber>
    </submittedName>
</protein>
<keyword evidence="8" id="KW-1185">Reference proteome</keyword>
<dbReference type="Pfam" id="PF18093">
    <property type="entry name" value="Trm5_N"/>
    <property type="match status" value="1"/>
</dbReference>
<dbReference type="CDD" id="cd02440">
    <property type="entry name" value="AdoMet_MTases"/>
    <property type="match status" value="1"/>
</dbReference>
<dbReference type="InterPro" id="IPR029063">
    <property type="entry name" value="SAM-dependent_MTases_sf"/>
</dbReference>
<dbReference type="Gene3D" id="3.40.50.150">
    <property type="entry name" value="Vaccinia Virus protein VP39"/>
    <property type="match status" value="1"/>
</dbReference>
<organism evidence="7 8">
    <name type="scientific">Methanococcoides alaskense</name>
    <dbReference type="NCBI Taxonomy" id="325778"/>
    <lineage>
        <taxon>Archaea</taxon>
        <taxon>Methanobacteriati</taxon>
        <taxon>Methanobacteriota</taxon>
        <taxon>Stenosarchaea group</taxon>
        <taxon>Methanomicrobia</taxon>
        <taxon>Methanosarcinales</taxon>
        <taxon>Methanosarcinaceae</taxon>
        <taxon>Methanococcoides</taxon>
    </lineage>
</organism>
<dbReference type="EMBL" id="JAVDQI010000007">
    <property type="protein sequence ID" value="MDR6223408.1"/>
    <property type="molecule type" value="Genomic_DNA"/>
</dbReference>
<keyword evidence="5" id="KW-0819">tRNA processing</keyword>
<evidence type="ECO:0000313" key="7">
    <source>
        <dbReference type="EMBL" id="MDR6223408.1"/>
    </source>
</evidence>
<dbReference type="Pfam" id="PF25133">
    <property type="entry name" value="TYW2_N_2"/>
    <property type="match status" value="1"/>
</dbReference>
<dbReference type="PANTHER" id="PTHR23245:SF36">
    <property type="entry name" value="TRNA (GUANINE(37)-N1)-METHYLTRANSFERASE"/>
    <property type="match status" value="1"/>
</dbReference>
<evidence type="ECO:0000256" key="1">
    <source>
        <dbReference type="ARBA" id="ARBA00022490"/>
    </source>
</evidence>
<dbReference type="Gene3D" id="3.30.70.2580">
    <property type="match status" value="1"/>
</dbReference>
<dbReference type="FunFam" id="3.40.50.150:FF:000131">
    <property type="entry name" value="tRNA wybutosine-synthesizing protein 2/3/4"/>
    <property type="match status" value="1"/>
</dbReference>
<proteinExistence type="predicted"/>
<dbReference type="EC" id="2.1.1.228" evidence="7"/>
<dbReference type="InterPro" id="IPR040601">
    <property type="entry name" value="Trm5a/b_N"/>
</dbReference>
<dbReference type="GO" id="GO:0005737">
    <property type="term" value="C:cytoplasm"/>
    <property type="evidence" value="ECO:0007669"/>
    <property type="project" value="TreeGrafter"/>
</dbReference>
<dbReference type="SUPFAM" id="SSF53335">
    <property type="entry name" value="S-adenosyl-L-methionine-dependent methyltransferases"/>
    <property type="match status" value="1"/>
</dbReference>
<dbReference type="InterPro" id="IPR056744">
    <property type="entry name" value="TRM5/TYW2-like_N"/>
</dbReference>
<comment type="caution">
    <text evidence="7">The sequence shown here is derived from an EMBL/GenBank/DDBJ whole genome shotgun (WGS) entry which is preliminary data.</text>
</comment>
<dbReference type="PANTHER" id="PTHR23245">
    <property type="entry name" value="TRNA METHYLTRANSFERASE"/>
    <property type="match status" value="1"/>
</dbReference>
<feature type="domain" description="SAM-dependent methyltransferase TRM5/TYW2-type" evidence="6">
    <location>
        <begin position="96"/>
        <end position="342"/>
    </location>
</feature>
<accession>A0AA90U168</accession>
<evidence type="ECO:0000256" key="5">
    <source>
        <dbReference type="ARBA" id="ARBA00022694"/>
    </source>
</evidence>
<name>A0AA90U168_9EURY</name>
<keyword evidence="3 7" id="KW-0808">Transferase</keyword>
<keyword evidence="1" id="KW-0963">Cytoplasm</keyword>
<gene>
    <name evidence="7" type="ORF">J2750_001876</name>
</gene>
<dbReference type="Proteomes" id="UP001185015">
    <property type="component" value="Unassembled WGS sequence"/>
</dbReference>
<dbReference type="GO" id="GO:0002939">
    <property type="term" value="P:tRNA N1-guanine methylation"/>
    <property type="evidence" value="ECO:0007669"/>
    <property type="project" value="TreeGrafter"/>
</dbReference>
<dbReference type="InterPro" id="IPR030382">
    <property type="entry name" value="MeTrfase_TRM5/TYW2"/>
</dbReference>
<sequence>MDDTLIVGDMTLKHPCILIPKNKGEPVRKVILELDLLDKGLKIVSVDADLCLPLSRMLSSEEMALLPEEARQDDREFESHDKFLTLEDILGFTPSYEVVGDIALIEADEADAEKIGKALLEIHRHVKTVLGAISAVEGEFRTRRFKVIAGDGRTDTVHKDHGCKYHVDLSRAYFTPRLSTERQRIVSQVGENDVVVDMFAGVGPYSIPLAKKCKRVIAMDKNPDAIHFLKENVILNSVDNIEAIEGDANEIVRNYEGMADHVIMNLPHSADAFLDAAVLATASGGVIHYYGMTHEDDLYDSSLKLISNAAEKAGRTIEVLECRTVRSYAPHQYNVCIEVRVS</sequence>
<evidence type="ECO:0000256" key="4">
    <source>
        <dbReference type="ARBA" id="ARBA00022691"/>
    </source>
</evidence>